<feature type="region of interest" description="Disordered" evidence="2">
    <location>
        <begin position="178"/>
        <end position="236"/>
    </location>
</feature>
<keyword evidence="4" id="KW-1185">Reference proteome</keyword>
<dbReference type="EMBL" id="BQFW01000002">
    <property type="protein sequence ID" value="GJJ68760.1"/>
    <property type="molecule type" value="Genomic_DNA"/>
</dbReference>
<evidence type="ECO:0000313" key="4">
    <source>
        <dbReference type="Proteomes" id="UP000827284"/>
    </source>
</evidence>
<feature type="compositionally biased region" description="Polar residues" evidence="2">
    <location>
        <begin position="485"/>
        <end position="499"/>
    </location>
</feature>
<feature type="region of interest" description="Disordered" evidence="2">
    <location>
        <begin position="476"/>
        <end position="505"/>
    </location>
</feature>
<feature type="compositionally biased region" description="Polar residues" evidence="2">
    <location>
        <begin position="133"/>
        <end position="146"/>
    </location>
</feature>
<feature type="region of interest" description="Disordered" evidence="2">
    <location>
        <begin position="534"/>
        <end position="717"/>
    </location>
</feature>
<feature type="compositionally biased region" description="Polar residues" evidence="2">
    <location>
        <begin position="534"/>
        <end position="553"/>
    </location>
</feature>
<feature type="coiled-coil region" evidence="1">
    <location>
        <begin position="367"/>
        <end position="394"/>
    </location>
</feature>
<reference evidence="3" key="1">
    <citation type="submission" date="2021-11" db="EMBL/GenBank/DDBJ databases">
        <authorList>
            <person name="Herlambang A."/>
            <person name="Guo Y."/>
            <person name="Takashima Y."/>
            <person name="Nishizawa T."/>
        </authorList>
    </citation>
    <scope>NUCLEOTIDE SEQUENCE</scope>
    <source>
        <strain evidence="3">E1425</strain>
    </source>
</reference>
<feature type="compositionally biased region" description="Low complexity" evidence="2">
    <location>
        <begin position="680"/>
        <end position="694"/>
    </location>
</feature>
<organism evidence="3 4">
    <name type="scientific">Entomortierella parvispora</name>
    <dbReference type="NCBI Taxonomy" id="205924"/>
    <lineage>
        <taxon>Eukaryota</taxon>
        <taxon>Fungi</taxon>
        <taxon>Fungi incertae sedis</taxon>
        <taxon>Mucoromycota</taxon>
        <taxon>Mortierellomycotina</taxon>
        <taxon>Mortierellomycetes</taxon>
        <taxon>Mortierellales</taxon>
        <taxon>Mortierellaceae</taxon>
        <taxon>Entomortierella</taxon>
    </lineage>
</organism>
<evidence type="ECO:0000256" key="1">
    <source>
        <dbReference type="SAM" id="Coils"/>
    </source>
</evidence>
<feature type="compositionally biased region" description="Polar residues" evidence="2">
    <location>
        <begin position="699"/>
        <end position="717"/>
    </location>
</feature>
<keyword evidence="1" id="KW-0175">Coiled coil</keyword>
<evidence type="ECO:0000256" key="2">
    <source>
        <dbReference type="SAM" id="MobiDB-lite"/>
    </source>
</evidence>
<reference evidence="3" key="2">
    <citation type="journal article" date="2022" name="Microbiol. Resour. Announc.">
        <title>Whole-Genome Sequence of Entomortierella parvispora E1425, a Mucoromycotan Fungus Associated with Burkholderiaceae-Related Endosymbiotic Bacteria.</title>
        <authorList>
            <person name="Herlambang A."/>
            <person name="Guo Y."/>
            <person name="Takashima Y."/>
            <person name="Narisawa K."/>
            <person name="Ohta H."/>
            <person name="Nishizawa T."/>
        </authorList>
    </citation>
    <scope>NUCLEOTIDE SEQUENCE</scope>
    <source>
        <strain evidence="3">E1425</strain>
    </source>
</reference>
<accession>A0A9P3H289</accession>
<feature type="compositionally biased region" description="Low complexity" evidence="2">
    <location>
        <begin position="76"/>
        <end position="112"/>
    </location>
</feature>
<feature type="compositionally biased region" description="Low complexity" evidence="2">
    <location>
        <begin position="206"/>
        <end position="224"/>
    </location>
</feature>
<protein>
    <submittedName>
        <fullName evidence="3">Uncharacterized protein</fullName>
    </submittedName>
</protein>
<dbReference type="Proteomes" id="UP000827284">
    <property type="component" value="Unassembled WGS sequence"/>
</dbReference>
<name>A0A9P3H289_9FUNG</name>
<gene>
    <name evidence="3" type="ORF">EMPS_01106</name>
</gene>
<feature type="compositionally biased region" description="Acidic residues" evidence="2">
    <location>
        <begin position="647"/>
        <end position="676"/>
    </location>
</feature>
<feature type="coiled-coil region" evidence="1">
    <location>
        <begin position="263"/>
        <end position="290"/>
    </location>
</feature>
<dbReference type="AlphaFoldDB" id="A0A9P3H289"/>
<dbReference type="OrthoDB" id="2445127at2759"/>
<comment type="caution">
    <text evidence="3">The sequence shown here is derived from an EMBL/GenBank/DDBJ whole genome shotgun (WGS) entry which is preliminary data.</text>
</comment>
<evidence type="ECO:0000313" key="3">
    <source>
        <dbReference type="EMBL" id="GJJ68760.1"/>
    </source>
</evidence>
<proteinExistence type="predicted"/>
<feature type="region of interest" description="Disordered" evidence="2">
    <location>
        <begin position="46"/>
        <end position="146"/>
    </location>
</feature>
<sequence>MFKNIFNTPESIRSAILGQDEIRARSQQGLQAVRSGVESLRTVLANNPAPNELGGGVQARDSNGTGDSGRPSEAKTTTTRGRSGSWSLLPPSLSGRSHAFNTSSSSSSSSVSTHAERNRTGYRPGGGGDGTVETASRPNSLTGSSSITESVAESIKSLSTGLSLAQFAGGLGLTGTGSLHQHHGSGSGSGLGSGTTPPSHSRRGTMDMSQTSQSSMTTVGSGSQVRKPSMPLSNRNRVWTWNGQEGGEAEEFAGGAGLGLKTGVQTEEAAKETEARLARLREQEDASLARSRRMPEVEQMAQRYQDSWKEIHEHTARNAEKADNADEILGKVLELCQRHVKASSLMETECKGLQDLGKSLDDMVVVSGNIHKKLMGLEATIEKLEENHEELTLADWKKSKVVELDKYMESKRNELWDKAELLSTRSEQFQKEEAARKLKQYQNQFESDMAHFRRTQEEKEQELLWKAAQRDPVALSEDQKRAILSDTTTPKGSENSANTHPEAKSRDEFLFGARIPSSAAVFATASKLLSSLESARRGQSANIESTVPNSGSLEASVPTPLRSPLPRTRETSTSLLAMEDVEDWKDKEDLDNFLGPSTDENDVHTDTKLTSKTLQGEDEEEDKKETIILQDIEYEDESAQEMHGDNGDEEEDADADEETSEEDSSEEDEEEEEELDPIAKARQARAAAAAAAAAGPKVSTGSTISAFSSLTKHPSKT</sequence>